<gene>
    <name evidence="2" type="ORF">ABLG96_18275</name>
</gene>
<sequence length="187" mass="18774">MLLAAGSGRRYGGPKALADTGSGPWVLHALDVLAACSTKIVVVGAAADAVTALVLGRSTIAVNPDHDAGMASSLRVGLGAVPDDVDAVLVMLVDLPGVTAAVSERLLAEAGPRPRGALIRAAYGGLPGHPVLIGSDHLDALRQSLARSEPDAGGSRHLTANGVRLIECGDLADGADVDRPPGSDQDD</sequence>
<dbReference type="GO" id="GO:0016779">
    <property type="term" value="F:nucleotidyltransferase activity"/>
    <property type="evidence" value="ECO:0007669"/>
    <property type="project" value="UniProtKB-ARBA"/>
</dbReference>
<reference evidence="2" key="1">
    <citation type="submission" date="2024-05" db="EMBL/GenBank/DDBJ databases">
        <authorList>
            <person name="Cai S.Y."/>
            <person name="Jin L.M."/>
            <person name="Li H.R."/>
        </authorList>
    </citation>
    <scope>NUCLEOTIDE SEQUENCE</scope>
    <source>
        <strain evidence="2">A5-74</strain>
    </source>
</reference>
<dbReference type="EMBL" id="CP159218">
    <property type="protein sequence ID" value="XCG63130.1"/>
    <property type="molecule type" value="Genomic_DNA"/>
</dbReference>
<dbReference type="PANTHER" id="PTHR43777">
    <property type="entry name" value="MOLYBDENUM COFACTOR CYTIDYLYLTRANSFERASE"/>
    <property type="match status" value="1"/>
</dbReference>
<dbReference type="SUPFAM" id="SSF53448">
    <property type="entry name" value="Nucleotide-diphospho-sugar transferases"/>
    <property type="match status" value="1"/>
</dbReference>
<proteinExistence type="predicted"/>
<organism evidence="2">
    <name type="scientific">Nakamurella sp. A5-74</name>
    <dbReference type="NCBI Taxonomy" id="3158264"/>
    <lineage>
        <taxon>Bacteria</taxon>
        <taxon>Bacillati</taxon>
        <taxon>Actinomycetota</taxon>
        <taxon>Actinomycetes</taxon>
        <taxon>Nakamurellales</taxon>
        <taxon>Nakamurellaceae</taxon>
        <taxon>Nakamurella</taxon>
    </lineage>
</organism>
<evidence type="ECO:0000259" key="1">
    <source>
        <dbReference type="Pfam" id="PF12804"/>
    </source>
</evidence>
<dbReference type="AlphaFoldDB" id="A0AAU8DN87"/>
<protein>
    <submittedName>
        <fullName evidence="2">NTP transferase domain-containing protein</fullName>
    </submittedName>
</protein>
<name>A0AAU8DN87_9ACTN</name>
<feature type="domain" description="MobA-like NTP transferase" evidence="1">
    <location>
        <begin position="2"/>
        <end position="149"/>
    </location>
</feature>
<dbReference type="Pfam" id="PF12804">
    <property type="entry name" value="NTP_transf_3"/>
    <property type="match status" value="1"/>
</dbReference>
<evidence type="ECO:0000313" key="2">
    <source>
        <dbReference type="EMBL" id="XCG63130.1"/>
    </source>
</evidence>
<accession>A0AAU8DN87</accession>
<dbReference type="Gene3D" id="3.90.550.10">
    <property type="entry name" value="Spore Coat Polysaccharide Biosynthesis Protein SpsA, Chain A"/>
    <property type="match status" value="1"/>
</dbReference>
<dbReference type="InterPro" id="IPR029044">
    <property type="entry name" value="Nucleotide-diphossugar_trans"/>
</dbReference>
<keyword evidence="2" id="KW-0808">Transferase</keyword>
<dbReference type="RefSeq" id="WP_353648745.1">
    <property type="nucleotide sequence ID" value="NZ_CP159218.1"/>
</dbReference>
<dbReference type="PANTHER" id="PTHR43777:SF1">
    <property type="entry name" value="MOLYBDENUM COFACTOR CYTIDYLYLTRANSFERASE"/>
    <property type="match status" value="1"/>
</dbReference>
<dbReference type="InterPro" id="IPR025877">
    <property type="entry name" value="MobA-like_NTP_Trfase"/>
</dbReference>